<dbReference type="Proteomes" id="UP001424441">
    <property type="component" value="Unassembled WGS sequence"/>
</dbReference>
<dbReference type="InterPro" id="IPR050767">
    <property type="entry name" value="Sel1_AlgK"/>
</dbReference>
<dbReference type="InterPro" id="IPR006597">
    <property type="entry name" value="Sel1-like"/>
</dbReference>
<dbReference type="RefSeq" id="WP_343802844.1">
    <property type="nucleotide sequence ID" value="NZ_BAAADE010000001.1"/>
</dbReference>
<gene>
    <name evidence="1" type="ORF">GCM10008943_00960</name>
</gene>
<protein>
    <submittedName>
        <fullName evidence="1">Tetratricopeptide repeat protein</fullName>
    </submittedName>
</protein>
<organism evidence="1 2">
    <name type="scientific">Paenochrobactrum glaciei</name>
    <dbReference type="NCBI Taxonomy" id="486407"/>
    <lineage>
        <taxon>Bacteria</taxon>
        <taxon>Pseudomonadati</taxon>
        <taxon>Pseudomonadota</taxon>
        <taxon>Alphaproteobacteria</taxon>
        <taxon>Hyphomicrobiales</taxon>
        <taxon>Brucellaceae</taxon>
        <taxon>Paenochrobactrum</taxon>
    </lineage>
</organism>
<dbReference type="SUPFAM" id="SSF81901">
    <property type="entry name" value="HCP-like"/>
    <property type="match status" value="1"/>
</dbReference>
<dbReference type="PANTHER" id="PTHR11102">
    <property type="entry name" value="SEL-1-LIKE PROTEIN"/>
    <property type="match status" value="1"/>
</dbReference>
<keyword evidence="2" id="KW-1185">Reference proteome</keyword>
<dbReference type="EMBL" id="BAAADE010000001">
    <property type="protein sequence ID" value="GAA0589749.1"/>
    <property type="molecule type" value="Genomic_DNA"/>
</dbReference>
<comment type="caution">
    <text evidence="1">The sequence shown here is derived from an EMBL/GenBank/DDBJ whole genome shotgun (WGS) entry which is preliminary data.</text>
</comment>
<reference evidence="1 2" key="1">
    <citation type="journal article" date="2019" name="Int. J. Syst. Evol. Microbiol.">
        <title>The Global Catalogue of Microorganisms (GCM) 10K type strain sequencing project: providing services to taxonomists for standard genome sequencing and annotation.</title>
        <authorList>
            <consortium name="The Broad Institute Genomics Platform"/>
            <consortium name="The Broad Institute Genome Sequencing Center for Infectious Disease"/>
            <person name="Wu L."/>
            <person name="Ma J."/>
        </authorList>
    </citation>
    <scope>NUCLEOTIDE SEQUENCE [LARGE SCALE GENOMIC DNA]</scope>
    <source>
        <strain evidence="1 2">JCM 15115</strain>
    </source>
</reference>
<dbReference type="SMART" id="SM00671">
    <property type="entry name" value="SEL1"/>
    <property type="match status" value="3"/>
</dbReference>
<evidence type="ECO:0000313" key="1">
    <source>
        <dbReference type="EMBL" id="GAA0589749.1"/>
    </source>
</evidence>
<dbReference type="InterPro" id="IPR011990">
    <property type="entry name" value="TPR-like_helical_dom_sf"/>
</dbReference>
<accession>A0ABN1FFK6</accession>
<dbReference type="Gene3D" id="1.25.40.10">
    <property type="entry name" value="Tetratricopeptide repeat domain"/>
    <property type="match status" value="2"/>
</dbReference>
<dbReference type="PANTHER" id="PTHR11102:SF160">
    <property type="entry name" value="ERAD-ASSOCIATED E3 UBIQUITIN-PROTEIN LIGASE COMPONENT HRD3"/>
    <property type="match status" value="1"/>
</dbReference>
<dbReference type="Pfam" id="PF08238">
    <property type="entry name" value="Sel1"/>
    <property type="match status" value="3"/>
</dbReference>
<proteinExistence type="predicted"/>
<evidence type="ECO:0000313" key="2">
    <source>
        <dbReference type="Proteomes" id="UP001424441"/>
    </source>
</evidence>
<sequence>MGLALLSIAASTQAGFAFDVQDKSKSNNPFEVFFSAYKSGHKDEAVKALRYAAEQGHPGANWKLARMYADGDGVPEDDFAAYQIFEKIVRDGVDPGSQNESYVADALTALAGYARRGIPGTHVKSNLPMARDLYVQAASSFGDPAAQYELGKMLLNGEGGDRNPVQAARWFQLSAQKGHANAQAMFGNMLFQAGKTVQGLAMLTVAFEHCAAHDKAWIREMQEQAFSLAGEADRRNAIALAGRWGQGTNVRLMAESN</sequence>
<name>A0ABN1FFK6_9HYPH</name>